<reference evidence="2" key="2">
    <citation type="submission" date="2021-08" db="EMBL/GenBank/DDBJ databases">
        <authorList>
            <person name="Tani A."/>
            <person name="Ola A."/>
            <person name="Ogura Y."/>
            <person name="Katsura K."/>
            <person name="Hayashi T."/>
        </authorList>
    </citation>
    <scope>NUCLEOTIDE SEQUENCE</scope>
    <source>
        <strain evidence="2">KCTC 52305</strain>
    </source>
</reference>
<proteinExistence type="predicted"/>
<keyword evidence="1" id="KW-0812">Transmembrane</keyword>
<reference evidence="2" key="1">
    <citation type="journal article" date="2021" name="Front. Microbiol.">
        <title>Comprehensive Comparative Genomics and Phenotyping of Methylobacterium Species.</title>
        <authorList>
            <person name="Alessa O."/>
            <person name="Ogura Y."/>
            <person name="Fujitani Y."/>
            <person name="Takami H."/>
            <person name="Hayashi T."/>
            <person name="Sahin N."/>
            <person name="Tani A."/>
        </authorList>
    </citation>
    <scope>NUCLEOTIDE SEQUENCE</scope>
    <source>
        <strain evidence="2">KCTC 52305</strain>
    </source>
</reference>
<comment type="caution">
    <text evidence="2">The sequence shown here is derived from an EMBL/GenBank/DDBJ whole genome shotgun (WGS) entry which is preliminary data.</text>
</comment>
<evidence type="ECO:0008006" key="4">
    <source>
        <dbReference type="Google" id="ProtNLM"/>
    </source>
</evidence>
<feature type="transmembrane region" description="Helical" evidence="1">
    <location>
        <begin position="36"/>
        <end position="54"/>
    </location>
</feature>
<evidence type="ECO:0000256" key="1">
    <source>
        <dbReference type="SAM" id="Phobius"/>
    </source>
</evidence>
<gene>
    <name evidence="2" type="ORF">OPKNFCMD_3261</name>
</gene>
<protein>
    <recommendedName>
        <fullName evidence="4">Cardiolipin synthase N-terminal domain-containing protein</fullName>
    </recommendedName>
</protein>
<evidence type="ECO:0000313" key="3">
    <source>
        <dbReference type="Proteomes" id="UP001055167"/>
    </source>
</evidence>
<accession>A0ABQ4QYY4</accession>
<sequence>MNENSDSTLVWLVGLALFGAFLGWDIAKRKGLEKKKWAAICFFFFPAVLGLAFLKSQRRPGETEAFRNRWQSLAAYDPEIKAAVEKLSQLGPRAVEQFRLSYGDVQTKEAIPLIVADIERRWAAGERFKKLR</sequence>
<keyword evidence="3" id="KW-1185">Reference proteome</keyword>
<dbReference type="RefSeq" id="WP_128562680.1">
    <property type="nucleotide sequence ID" value="NZ_BPQH01000009.1"/>
</dbReference>
<name>A0ABQ4QYY4_9HYPH</name>
<keyword evidence="1" id="KW-0472">Membrane</keyword>
<dbReference type="EMBL" id="BPQH01000009">
    <property type="protein sequence ID" value="GJD50518.1"/>
    <property type="molecule type" value="Genomic_DNA"/>
</dbReference>
<dbReference type="Proteomes" id="UP001055167">
    <property type="component" value="Unassembled WGS sequence"/>
</dbReference>
<feature type="transmembrane region" description="Helical" evidence="1">
    <location>
        <begin position="6"/>
        <end position="24"/>
    </location>
</feature>
<organism evidence="2 3">
    <name type="scientific">Methylobacterium crusticola</name>
    <dbReference type="NCBI Taxonomy" id="1697972"/>
    <lineage>
        <taxon>Bacteria</taxon>
        <taxon>Pseudomonadati</taxon>
        <taxon>Pseudomonadota</taxon>
        <taxon>Alphaproteobacteria</taxon>
        <taxon>Hyphomicrobiales</taxon>
        <taxon>Methylobacteriaceae</taxon>
        <taxon>Methylobacterium</taxon>
    </lineage>
</organism>
<keyword evidence="1" id="KW-1133">Transmembrane helix</keyword>
<evidence type="ECO:0000313" key="2">
    <source>
        <dbReference type="EMBL" id="GJD50518.1"/>
    </source>
</evidence>